<dbReference type="PANTHER" id="PTHR31352">
    <property type="entry name" value="BETA-AMYLASE 1, CHLOROPLASTIC"/>
    <property type="match status" value="1"/>
</dbReference>
<dbReference type="PROSITE" id="PS00506">
    <property type="entry name" value="BETA_AMYLASE_1"/>
    <property type="match status" value="1"/>
</dbReference>
<dbReference type="PRINTS" id="PR00750">
    <property type="entry name" value="BETAAMYLASE"/>
</dbReference>
<proteinExistence type="inferred from homology"/>
<evidence type="ECO:0000313" key="10">
    <source>
        <dbReference type="EMBL" id="AIG56428.1"/>
    </source>
</evidence>
<dbReference type="GO" id="GO:0016161">
    <property type="term" value="F:beta-amylase activity"/>
    <property type="evidence" value="ECO:0007669"/>
    <property type="project" value="UniProtKB-EC"/>
</dbReference>
<name>A0A0A7CPK1_ACHHY</name>
<comment type="similarity">
    <text evidence="2 8">Belongs to the glycosyl hydrolase 14 family.</text>
</comment>
<feature type="signal peptide" evidence="9">
    <location>
        <begin position="1"/>
        <end position="29"/>
    </location>
</feature>
<dbReference type="GO" id="GO:0000272">
    <property type="term" value="P:polysaccharide catabolic process"/>
    <property type="evidence" value="ECO:0007669"/>
    <property type="project" value="UniProtKB-KW"/>
</dbReference>
<evidence type="ECO:0000256" key="3">
    <source>
        <dbReference type="ARBA" id="ARBA00012594"/>
    </source>
</evidence>
<dbReference type="Pfam" id="PF01373">
    <property type="entry name" value="Glyco_hydro_14"/>
    <property type="match status" value="1"/>
</dbReference>
<evidence type="ECO:0000256" key="9">
    <source>
        <dbReference type="SAM" id="SignalP"/>
    </source>
</evidence>
<evidence type="ECO:0000256" key="1">
    <source>
        <dbReference type="ARBA" id="ARBA00000546"/>
    </source>
</evidence>
<dbReference type="InterPro" id="IPR018238">
    <property type="entry name" value="Glyco_hydro_14_CS"/>
</dbReference>
<dbReference type="EMBL" id="KM038967">
    <property type="protein sequence ID" value="AIG56428.1"/>
    <property type="molecule type" value="Genomic_DNA"/>
</dbReference>
<dbReference type="Gene3D" id="3.20.20.80">
    <property type="entry name" value="Glycosidases"/>
    <property type="match status" value="1"/>
</dbReference>
<organism evidence="10">
    <name type="scientific">Achlya hypogyna</name>
    <name type="common">Oomycete</name>
    <name type="synonym">Protoachlya hypogyna</name>
    <dbReference type="NCBI Taxonomy" id="1202772"/>
    <lineage>
        <taxon>Eukaryota</taxon>
        <taxon>Sar</taxon>
        <taxon>Stramenopiles</taxon>
        <taxon>Oomycota</taxon>
        <taxon>Saprolegniomycetes</taxon>
        <taxon>Saprolegniales</taxon>
        <taxon>Achlyaceae</taxon>
        <taxon>Achlya</taxon>
    </lineage>
</organism>
<evidence type="ECO:0000256" key="7">
    <source>
        <dbReference type="ARBA" id="ARBA00023326"/>
    </source>
</evidence>
<reference evidence="10" key="1">
    <citation type="journal article" date="2014" name="Genome Biol. Evol.">
        <title>The secreted proteins of Achlya hypogyna and Thraustotheca clavata identify the ancestral oomycete secretome and reveal gene acquisitions by horizontal gene transfer.</title>
        <authorList>
            <person name="Misner I."/>
            <person name="Blouin N."/>
            <person name="Leonard G."/>
            <person name="Richards T.A."/>
            <person name="Lane C.E."/>
        </authorList>
    </citation>
    <scope>NUCLEOTIDE SEQUENCE</scope>
    <source>
        <strain evidence="10">ATCC 48635</strain>
    </source>
</reference>
<keyword evidence="6 8" id="KW-0326">Glycosidase</keyword>
<dbReference type="InterPro" id="IPR001554">
    <property type="entry name" value="Glyco_hydro_14"/>
</dbReference>
<dbReference type="EC" id="3.2.1.2" evidence="3 8"/>
<feature type="chain" id="PRO_5002037157" description="Beta-amylase" evidence="9">
    <location>
        <begin position="30"/>
        <end position="456"/>
    </location>
</feature>
<keyword evidence="5 8" id="KW-0119">Carbohydrate metabolism</keyword>
<keyword evidence="9" id="KW-0732">Signal</keyword>
<dbReference type="AlphaFoldDB" id="A0A0A7CPK1"/>
<dbReference type="InterPro" id="IPR017853">
    <property type="entry name" value="GH"/>
</dbReference>
<evidence type="ECO:0000256" key="6">
    <source>
        <dbReference type="ARBA" id="ARBA00023295"/>
    </source>
</evidence>
<comment type="catalytic activity">
    <reaction evidence="1 8">
        <text>Hydrolysis of (1-&gt;4)-alpha-D-glucosidic linkages in polysaccharides so as to remove successive maltose units from the non-reducing ends of the chains.</text>
        <dbReference type="EC" id="3.2.1.2"/>
    </reaction>
</comment>
<evidence type="ECO:0000256" key="2">
    <source>
        <dbReference type="ARBA" id="ARBA00005652"/>
    </source>
</evidence>
<keyword evidence="7 8" id="KW-0624">Polysaccharide degradation</keyword>
<evidence type="ECO:0000256" key="4">
    <source>
        <dbReference type="ARBA" id="ARBA00022801"/>
    </source>
</evidence>
<evidence type="ECO:0000256" key="5">
    <source>
        <dbReference type="ARBA" id="ARBA00023277"/>
    </source>
</evidence>
<accession>A0A0A7CPK1</accession>
<protein>
    <recommendedName>
        <fullName evidence="3 8">Beta-amylase</fullName>
        <ecNumber evidence="3 8">3.2.1.2</ecNumber>
    </recommendedName>
</protein>
<dbReference type="PROSITE" id="PS00679">
    <property type="entry name" value="BETA_AMYLASE_2"/>
    <property type="match status" value="1"/>
</dbReference>
<dbReference type="PANTHER" id="PTHR31352:SF1">
    <property type="entry name" value="BETA-AMYLASE 3, CHLOROPLASTIC"/>
    <property type="match status" value="1"/>
</dbReference>
<dbReference type="SUPFAM" id="SSF51445">
    <property type="entry name" value="(Trans)glycosidases"/>
    <property type="match status" value="1"/>
</dbReference>
<sequence>MLIHFQFCLMLRRALLLLLSAVIARVAEAAVPVNVMLALDTVVATSSGGTALANSVQLDGQFAKLKANGATGIMADCWWGLVESAGPRQYDFSAYLAMAKLAQKNGLTIQMVMSFHQCGGNVGDTCNIPIPTKWFTRNDVWYTTRSGLVTTEYISLWADKVPLDKFGRTPLDMYREFMVAFKTSVMDKVPGTVVEVQIGAGPAGELRYPSYQLQDGRWSYCGIGEFTSYDMFAAGNLKAHANATNNPTWALSAGPSNAGNFNCLPGVSGNCPFFLDNGGDNYASAYGRFFLDWYSSSLLAHGRSLSQIGRSIFPAPFALSLKVSGVHWWYNSNHHGAELTAGYYNTNNHDAYALVAAMLKENNVRFCFTCMEMTNANDACRSMAGSLVSQARNAAANALGLKAGFAGENALPMTSDAQVTTVANQIAGGASFTYLRLTNNFDWGYFAWIVTNLNKV</sequence>
<evidence type="ECO:0000256" key="8">
    <source>
        <dbReference type="RuleBase" id="RU000509"/>
    </source>
</evidence>
<keyword evidence="4 8" id="KW-0378">Hydrolase</keyword>